<feature type="transmembrane region" description="Helical" evidence="1">
    <location>
        <begin position="55"/>
        <end position="74"/>
    </location>
</feature>
<dbReference type="Pfam" id="PF17820">
    <property type="entry name" value="PDZ_6"/>
    <property type="match status" value="1"/>
</dbReference>
<dbReference type="InterPro" id="IPR001478">
    <property type="entry name" value="PDZ"/>
</dbReference>
<feature type="transmembrane region" description="Helical" evidence="1">
    <location>
        <begin position="12"/>
        <end position="34"/>
    </location>
</feature>
<dbReference type="InterPro" id="IPR036034">
    <property type="entry name" value="PDZ_sf"/>
</dbReference>
<dbReference type="SUPFAM" id="SSF50156">
    <property type="entry name" value="PDZ domain-like"/>
    <property type="match status" value="1"/>
</dbReference>
<organism evidence="3 4">
    <name type="scientific">Pueribacillus theae</name>
    <dbReference type="NCBI Taxonomy" id="2171751"/>
    <lineage>
        <taxon>Bacteria</taxon>
        <taxon>Bacillati</taxon>
        <taxon>Bacillota</taxon>
        <taxon>Bacilli</taxon>
        <taxon>Bacillales</taxon>
        <taxon>Bacillaceae</taxon>
        <taxon>Pueribacillus</taxon>
    </lineage>
</organism>
<keyword evidence="1" id="KW-0812">Transmembrane</keyword>
<feature type="transmembrane region" description="Helical" evidence="1">
    <location>
        <begin position="272"/>
        <end position="290"/>
    </location>
</feature>
<feature type="transmembrane region" description="Helical" evidence="1">
    <location>
        <begin position="80"/>
        <end position="98"/>
    </location>
</feature>
<evidence type="ECO:0000256" key="1">
    <source>
        <dbReference type="SAM" id="Phobius"/>
    </source>
</evidence>
<dbReference type="RefSeq" id="WP_116553814.1">
    <property type="nucleotide sequence ID" value="NZ_QCZG01000007.1"/>
</dbReference>
<keyword evidence="1" id="KW-1133">Transmembrane helix</keyword>
<evidence type="ECO:0000313" key="3">
    <source>
        <dbReference type="EMBL" id="PWA12610.1"/>
    </source>
</evidence>
<evidence type="ECO:0000313" key="4">
    <source>
        <dbReference type="Proteomes" id="UP000245998"/>
    </source>
</evidence>
<accession>A0A2U1K534</accession>
<keyword evidence="1" id="KW-0472">Membrane</keyword>
<feature type="transmembrane region" description="Helical" evidence="1">
    <location>
        <begin position="141"/>
        <end position="164"/>
    </location>
</feature>
<dbReference type="OrthoDB" id="198399at2"/>
<dbReference type="SMART" id="SM00228">
    <property type="entry name" value="PDZ"/>
    <property type="match status" value="1"/>
</dbReference>
<dbReference type="InterPro" id="IPR041489">
    <property type="entry name" value="PDZ_6"/>
</dbReference>
<reference evidence="3 4" key="1">
    <citation type="submission" date="2018-04" db="EMBL/GenBank/DDBJ databases">
        <title>Camelliibacillus theae gen. nov., sp. nov., isolated from Pu'er tea.</title>
        <authorList>
            <person name="Niu L."/>
        </authorList>
    </citation>
    <scope>NUCLEOTIDE SEQUENCE [LARGE SCALE GENOMIC DNA]</scope>
    <source>
        <strain evidence="3 4">T8</strain>
    </source>
</reference>
<feature type="transmembrane region" description="Helical" evidence="1">
    <location>
        <begin position="103"/>
        <end position="121"/>
    </location>
</feature>
<dbReference type="AlphaFoldDB" id="A0A2U1K534"/>
<comment type="caution">
    <text evidence="3">The sequence shown here is derived from an EMBL/GenBank/DDBJ whole genome shotgun (WGS) entry which is preliminary data.</text>
</comment>
<dbReference type="Gene3D" id="2.30.42.10">
    <property type="match status" value="1"/>
</dbReference>
<keyword evidence="4" id="KW-1185">Reference proteome</keyword>
<dbReference type="PROSITE" id="PS50106">
    <property type="entry name" value="PDZ"/>
    <property type="match status" value="1"/>
</dbReference>
<name>A0A2U1K534_9BACI</name>
<dbReference type="Proteomes" id="UP000245998">
    <property type="component" value="Unassembled WGS sequence"/>
</dbReference>
<dbReference type="EMBL" id="QCZG01000007">
    <property type="protein sequence ID" value="PWA12610.1"/>
    <property type="molecule type" value="Genomic_DNA"/>
</dbReference>
<evidence type="ECO:0000259" key="2">
    <source>
        <dbReference type="PROSITE" id="PS50106"/>
    </source>
</evidence>
<sequence length="394" mass="44931">MVADFFYELLNGFLRLWINPVFYMALLLAFMLGIQRVKKERALFHFRVFDSLTDVYSTVVPGLITGIVLSIFFLGVGFMLSAGTIVLLMAITFILSLAFRPNLLTPSFVILLAVFVVFFLPDWETSFPIANQWIQDVQGTSMPNLFLLLSVLMFAEAFLILFQAKRWPSPRRMKSKRGRVVGGFETRRIWLVPTFLLVPGLGIERIDWWPIFGLGESFRFLLVPFVIGFRHFQTYTLPKQSTVREGKRLTIVAIVALAASVLSVFYDLPSVAIVGIALSFAMRIFLFYLAKKANHDRPFRFAEQNNGIMVLSIIPKTPASEMNLQAGEIIRKVNGISIRSAAEFYQALQQSNAAFCKLEVVDENGEVRFEQRALYHDEHHELGLIFVDESREFN</sequence>
<protein>
    <submittedName>
        <fullName evidence="3">PDZ domain-containing protein</fullName>
    </submittedName>
</protein>
<feature type="domain" description="PDZ" evidence="2">
    <location>
        <begin position="286"/>
        <end position="340"/>
    </location>
</feature>
<proteinExistence type="predicted"/>
<gene>
    <name evidence="3" type="ORF">DCC39_05145</name>
</gene>
<feature type="transmembrane region" description="Helical" evidence="1">
    <location>
        <begin position="249"/>
        <end position="266"/>
    </location>
</feature>